<feature type="region of interest" description="Disordered" evidence="1">
    <location>
        <begin position="451"/>
        <end position="511"/>
    </location>
</feature>
<evidence type="ECO:0000313" key="2">
    <source>
        <dbReference type="EMBL" id="QKE54952.1"/>
    </source>
</evidence>
<name>A0A7D3QLK5_9VIRU</name>
<reference evidence="2" key="1">
    <citation type="submission" date="2020-01" db="EMBL/GenBank/DDBJ databases">
        <title>Viral genomes from wild and zoo birds in China.</title>
        <authorList>
            <person name="Dai Z."/>
            <person name="Shan L.T."/>
            <person name="Yang X.S."/>
        </authorList>
    </citation>
    <scope>NUCLEOTIDE SEQUENCE</scope>
    <source>
        <strain evidence="2">Swa134par1</strain>
    </source>
</reference>
<evidence type="ECO:0000256" key="1">
    <source>
        <dbReference type="SAM" id="MobiDB-lite"/>
    </source>
</evidence>
<protein>
    <recommendedName>
        <fullName evidence="3">Capsid protein</fullName>
    </recommendedName>
</protein>
<accession>A0A7D3QLK5</accession>
<organism evidence="2">
    <name type="scientific">Parvoviridae sp</name>
    <dbReference type="NCBI Taxonomy" id="1940570"/>
    <lineage>
        <taxon>Viruses</taxon>
        <taxon>Monodnaviria</taxon>
        <taxon>Shotokuvirae</taxon>
        <taxon>Cossaviricota</taxon>
        <taxon>Quintoviricetes</taxon>
        <taxon>Piccovirales</taxon>
        <taxon>Parvoviridae</taxon>
    </lineage>
</organism>
<proteinExistence type="predicted"/>
<feature type="compositionally biased region" description="Low complexity" evidence="1">
    <location>
        <begin position="463"/>
        <end position="474"/>
    </location>
</feature>
<evidence type="ECO:0008006" key="3">
    <source>
        <dbReference type="Google" id="ProtNLM"/>
    </source>
</evidence>
<dbReference type="EMBL" id="MT138303">
    <property type="protein sequence ID" value="QKE54952.1"/>
    <property type="molecule type" value="Genomic_DNA"/>
</dbReference>
<sequence length="511" mass="58744">MADSISLTNSYFAYITNSPYVYPSDQASAIEVTPSTGNLHAFNTGWHILPNMLWKHFCTPKQWAEININYEAYRVDGFSMTLFNMVPLTTQLAIGGESVFTAFNNCIYAIGYQDKLYETQWHNWYYTSDRNNEFNLLYKEGLMMATEGNTSRRMVFPRYLWQLTNPRTLNVWTWNMNPFDSNDAKHPEEGESIDGVFPGIGYYPNGLVWDPLNRPDEIKELRPGKNAIQYKWERHPCDENKWYNFDAIAAWFPYTASGPYHINHERPGEFKLSGMMDPNELSSQNNLIPPINDYTIPNWADLPIVTMQWWWHEMKSSISPIGNTSAGDIRLKYLNFFFNGTEAECYKYGPTQCFVKMIPIINDQNVNIECSAQVAVKTSLHLSVKKRRSAIYCPTWGPFPWRSVYSARSKDRNFFGSFVRYRTGGMRRTWQNAADSGHIQSHARRTPYINNSVAPSGTGQGSTFTTPPKYTMTTARGKAETSVSPSAPPLPMDTDPGSLYPPLDQFRRRKH</sequence>